<dbReference type="InterPro" id="IPR013517">
    <property type="entry name" value="FG-GAP"/>
</dbReference>
<feature type="domain" description="Integrin alpha third immunoglobulin-like" evidence="16">
    <location>
        <begin position="566"/>
        <end position="728"/>
    </location>
</feature>
<evidence type="ECO:0000256" key="11">
    <source>
        <dbReference type="ARBA" id="ARBA00023180"/>
    </source>
</evidence>
<evidence type="ECO:0000259" key="14">
    <source>
        <dbReference type="Pfam" id="PF08441"/>
    </source>
</evidence>
<keyword evidence="3 13" id="KW-0812">Transmembrane</keyword>
<feature type="non-terminal residue" evidence="17">
    <location>
        <position position="1"/>
    </location>
</feature>
<comment type="caution">
    <text evidence="17">The sequence shown here is derived from an EMBL/GenBank/DDBJ whole genome shotgun (WGS) entry which is preliminary data.</text>
</comment>
<dbReference type="SUPFAM" id="SSF69179">
    <property type="entry name" value="Integrin domains"/>
    <property type="match status" value="3"/>
</dbReference>
<evidence type="ECO:0000256" key="5">
    <source>
        <dbReference type="ARBA" id="ARBA00022737"/>
    </source>
</evidence>
<evidence type="ECO:0000259" key="16">
    <source>
        <dbReference type="Pfam" id="PF20806"/>
    </source>
</evidence>
<gene>
    <name evidence="17" type="primary">Itga1</name>
    <name evidence="17" type="ORF">PSIHAE_R10101</name>
</gene>
<evidence type="ECO:0000256" key="7">
    <source>
        <dbReference type="ARBA" id="ARBA00022989"/>
    </source>
</evidence>
<keyword evidence="9 13" id="KW-0472">Membrane</keyword>
<keyword evidence="8 13" id="KW-0401">Integrin</keyword>
<dbReference type="Gene3D" id="1.20.5.930">
    <property type="entry name" value="Bicelle-embedded integrin alpha(iib) transmembrane segment"/>
    <property type="match status" value="1"/>
</dbReference>
<proteinExistence type="inferred from homology"/>
<evidence type="ECO:0000313" key="18">
    <source>
        <dbReference type="Proteomes" id="UP000574528"/>
    </source>
</evidence>
<keyword evidence="5" id="KW-0677">Repeat</keyword>
<dbReference type="PANTHER" id="PTHR23220:SF22">
    <property type="entry name" value="INTEGRIN ALPHA-1"/>
    <property type="match status" value="1"/>
</dbReference>
<dbReference type="InterPro" id="IPR048286">
    <property type="entry name" value="Integrin_alpha_Ig-like_3"/>
</dbReference>
<dbReference type="Gene3D" id="2.60.40.1510">
    <property type="entry name" value="ntegrin, alpha v. Chain A, domain 3"/>
    <property type="match status" value="1"/>
</dbReference>
<evidence type="ECO:0000313" key="17">
    <source>
        <dbReference type="EMBL" id="NXG52103.1"/>
    </source>
</evidence>
<feature type="non-terminal residue" evidence="17">
    <location>
        <position position="791"/>
    </location>
</feature>
<dbReference type="EMBL" id="VWZI01020664">
    <property type="protein sequence ID" value="NXG52103.1"/>
    <property type="molecule type" value="Genomic_DNA"/>
</dbReference>
<dbReference type="GO" id="GO:0008305">
    <property type="term" value="C:integrin complex"/>
    <property type="evidence" value="ECO:0007669"/>
    <property type="project" value="InterPro"/>
</dbReference>
<dbReference type="Gene3D" id="2.130.10.130">
    <property type="entry name" value="Integrin alpha, N-terminal"/>
    <property type="match status" value="1"/>
</dbReference>
<evidence type="ECO:0000256" key="9">
    <source>
        <dbReference type="ARBA" id="ARBA00023136"/>
    </source>
</evidence>
<evidence type="ECO:0000256" key="8">
    <source>
        <dbReference type="ARBA" id="ARBA00023037"/>
    </source>
</evidence>
<evidence type="ECO:0000256" key="6">
    <source>
        <dbReference type="ARBA" id="ARBA00022889"/>
    </source>
</evidence>
<dbReference type="GO" id="GO:0009897">
    <property type="term" value="C:external side of plasma membrane"/>
    <property type="evidence" value="ECO:0007669"/>
    <property type="project" value="TreeGrafter"/>
</dbReference>
<dbReference type="OrthoDB" id="5317514at2759"/>
<evidence type="ECO:0000259" key="15">
    <source>
        <dbReference type="Pfam" id="PF20805"/>
    </source>
</evidence>
<dbReference type="SMART" id="SM00191">
    <property type="entry name" value="Int_alpha"/>
    <property type="match status" value="3"/>
</dbReference>
<dbReference type="GO" id="GO:0098609">
    <property type="term" value="P:cell-cell adhesion"/>
    <property type="evidence" value="ECO:0007669"/>
    <property type="project" value="TreeGrafter"/>
</dbReference>
<dbReference type="InterPro" id="IPR048285">
    <property type="entry name" value="Integrin_alpha_Ig-like_2"/>
</dbReference>
<name>A0A7K9CHK4_9PICI</name>
<dbReference type="GO" id="GO:0007160">
    <property type="term" value="P:cell-matrix adhesion"/>
    <property type="evidence" value="ECO:0007669"/>
    <property type="project" value="TreeGrafter"/>
</dbReference>
<dbReference type="SUPFAM" id="SSF69318">
    <property type="entry name" value="Integrin alpha N-terminal domain"/>
    <property type="match status" value="1"/>
</dbReference>
<keyword evidence="10 13" id="KW-0675">Receptor</keyword>
<feature type="transmembrane region" description="Helical" evidence="13">
    <location>
        <begin position="751"/>
        <end position="775"/>
    </location>
</feature>
<dbReference type="Pfam" id="PF20806">
    <property type="entry name" value="Integrin_A_Ig_3"/>
    <property type="match status" value="1"/>
</dbReference>
<keyword evidence="11" id="KW-0325">Glycoprotein</keyword>
<dbReference type="PANTHER" id="PTHR23220">
    <property type="entry name" value="INTEGRIN ALPHA"/>
    <property type="match status" value="1"/>
</dbReference>
<evidence type="ECO:0000256" key="13">
    <source>
        <dbReference type="RuleBase" id="RU003762"/>
    </source>
</evidence>
<reference evidence="17 18" key="1">
    <citation type="submission" date="2019-09" db="EMBL/GenBank/DDBJ databases">
        <title>Bird 10,000 Genomes (B10K) Project - Family phase.</title>
        <authorList>
            <person name="Zhang G."/>
        </authorList>
    </citation>
    <scope>NUCLEOTIDE SEQUENCE [LARGE SCALE GENOMIC DNA]</scope>
    <source>
        <strain evidence="17">B10K-DU-001-24</strain>
        <tissue evidence="17">Muscle</tissue>
    </source>
</reference>
<dbReference type="PRINTS" id="PR01185">
    <property type="entry name" value="INTEGRINA"/>
</dbReference>
<dbReference type="PROSITE" id="PS51470">
    <property type="entry name" value="FG_GAP"/>
    <property type="match status" value="3"/>
</dbReference>
<evidence type="ECO:0000256" key="4">
    <source>
        <dbReference type="ARBA" id="ARBA00022729"/>
    </source>
</evidence>
<evidence type="ECO:0000256" key="12">
    <source>
        <dbReference type="PROSITE-ProRule" id="PRU00803"/>
    </source>
</evidence>
<dbReference type="GO" id="GO:0005178">
    <property type="term" value="F:integrin binding"/>
    <property type="evidence" value="ECO:0007669"/>
    <property type="project" value="TreeGrafter"/>
</dbReference>
<dbReference type="InterPro" id="IPR013519">
    <property type="entry name" value="Int_alpha_beta-p"/>
</dbReference>
<dbReference type="InterPro" id="IPR028994">
    <property type="entry name" value="Integrin_alpha_N"/>
</dbReference>
<dbReference type="Pfam" id="PF20805">
    <property type="entry name" value="Integrin_A_Ig_2"/>
    <property type="match status" value="1"/>
</dbReference>
<organism evidence="17 18">
    <name type="scientific">Psilopogon haemacephalus</name>
    <name type="common">coppersmith barbet</name>
    <dbReference type="NCBI Taxonomy" id="2585815"/>
    <lineage>
        <taxon>Eukaryota</taxon>
        <taxon>Metazoa</taxon>
        <taxon>Chordata</taxon>
        <taxon>Craniata</taxon>
        <taxon>Vertebrata</taxon>
        <taxon>Euteleostomi</taxon>
        <taxon>Archelosauria</taxon>
        <taxon>Archosauria</taxon>
        <taxon>Dinosauria</taxon>
        <taxon>Saurischia</taxon>
        <taxon>Theropoda</taxon>
        <taxon>Coelurosauria</taxon>
        <taxon>Aves</taxon>
        <taxon>Neognathae</taxon>
        <taxon>Neoaves</taxon>
        <taxon>Telluraves</taxon>
        <taxon>Coraciimorphae</taxon>
        <taxon>Piciformes</taxon>
        <taxon>Megalaimidae</taxon>
        <taxon>Psilopogon</taxon>
    </lineage>
</organism>
<dbReference type="AlphaFoldDB" id="A0A7K9CHK4"/>
<dbReference type="Gene3D" id="2.60.40.1460">
    <property type="entry name" value="Integrin domains. Chain A, domain 2"/>
    <property type="match status" value="1"/>
</dbReference>
<evidence type="ECO:0000256" key="10">
    <source>
        <dbReference type="ARBA" id="ARBA00023170"/>
    </source>
</evidence>
<keyword evidence="7 13" id="KW-1133">Transmembrane helix</keyword>
<feature type="repeat" description="FG-GAP" evidence="12">
    <location>
        <begin position="234"/>
        <end position="294"/>
    </location>
</feature>
<dbReference type="Pfam" id="PF01839">
    <property type="entry name" value="FG-GAP"/>
    <property type="match status" value="2"/>
</dbReference>
<dbReference type="GO" id="GO:0007229">
    <property type="term" value="P:integrin-mediated signaling pathway"/>
    <property type="evidence" value="ECO:0007669"/>
    <property type="project" value="UniProtKB-KW"/>
</dbReference>
<dbReference type="InterPro" id="IPR000413">
    <property type="entry name" value="Integrin_alpha"/>
</dbReference>
<dbReference type="Proteomes" id="UP000574528">
    <property type="component" value="Unassembled WGS sequence"/>
</dbReference>
<dbReference type="InterPro" id="IPR032695">
    <property type="entry name" value="Integrin_dom_sf"/>
</dbReference>
<keyword evidence="4" id="KW-0732">Signal</keyword>
<feature type="repeat" description="FG-GAP" evidence="12">
    <location>
        <begin position="92"/>
        <end position="154"/>
    </location>
</feature>
<evidence type="ECO:0000256" key="3">
    <source>
        <dbReference type="ARBA" id="ARBA00022692"/>
    </source>
</evidence>
<dbReference type="Gene3D" id="2.60.40.1530">
    <property type="entry name" value="ntegrin, alpha v. Chain A, domain 4"/>
    <property type="match status" value="1"/>
</dbReference>
<keyword evidence="6 13" id="KW-0130">Cell adhesion</keyword>
<comment type="subcellular location">
    <subcellularLocation>
        <location evidence="1 13">Membrane</location>
        <topology evidence="1 13">Single-pass type I membrane protein</topology>
    </subcellularLocation>
</comment>
<sequence length="791" mass="88235">FSLHKDWVMLGAVGAYDWNGTVVMVKDSGVVIPTNETFRDRLPERNEPLAAYLGYTVNSALTPGGVLYIAGQPRYNHTGQVIVYKMEGRDVRVLQRLNGEQIGSYFGGVITTIDIDRDSFTDLLLVGAPMYMGNEKEEQGKVYVYGLNKTTFEYQMSLEPVKQTCCSPLKQDTCKVLKNEPCGARFGTAIAAVKDLNLDGYNDIVIGSPLEDDHRGAVYIYHGHGNKISQKYSQRIASGGDGEKVKFFGQSVHGEMDLNDDGLIDVTIGGLGGAALFWSRDVAEVNVSMQFTPKSINIQQQNCQINKRKTICINATICFKSRLKSKEDVFESSLQYWITLDSQRQISRSLFTESHERKMQKNITVKGSECIKHNFYMLASKSFKDKPDFQDSVKVLLEFNFSDPESGPVLDTNLPNSIAEYVTNSLISHSNPPITSNQHAVILPLFRRSSPFIVKSRNDRFTIQLSVKNKKDSAYNTRVLVQYSPNIIFAGIEDIQKDSCESNHNITCKVGYPFLKTSEEVKSAPACRLSTSAHDSEEPPETLSDNRGHITIPVKYETGLIFVSVFKEHHIIIAANDTVPTAINTTEQIGDEVTLHYRIEKGEHFPMPNLTLQILFPNVTAAKNTLLYLTALSHSQNAICHPSHPVDPLKISTGRPFVLSKIKEPTKDTIMDCDTYSCASINCVMIPSDIYQVNVSLRIWKPTIIKASIHSLTLVAKALLRSENSSLVLRKDHQKLETLIKISKELPPGTVPLWVILLSIFVGLLILALLIFALWKVSCTFPATMKNTTFA</sequence>
<keyword evidence="18" id="KW-1185">Reference proteome</keyword>
<protein>
    <submittedName>
        <fullName evidence="17">ITA1 protein</fullName>
    </submittedName>
</protein>
<feature type="repeat" description="FG-GAP" evidence="12">
    <location>
        <begin position="172"/>
        <end position="230"/>
    </location>
</feature>
<dbReference type="InterPro" id="IPR013649">
    <property type="entry name" value="Integrin_alpha_Ig-like_1"/>
</dbReference>
<accession>A0A7K9CHK4</accession>
<dbReference type="Pfam" id="PF08441">
    <property type="entry name" value="Integrin_A_Ig_1"/>
    <property type="match status" value="1"/>
</dbReference>
<comment type="similarity">
    <text evidence="2 13">Belongs to the integrin alpha chain family.</text>
</comment>
<evidence type="ECO:0000256" key="2">
    <source>
        <dbReference type="ARBA" id="ARBA00008054"/>
    </source>
</evidence>
<evidence type="ECO:0000256" key="1">
    <source>
        <dbReference type="ARBA" id="ARBA00004479"/>
    </source>
</evidence>
<feature type="domain" description="Integrin alpha first immunoglubulin-like" evidence="14">
    <location>
        <begin position="279"/>
        <end position="386"/>
    </location>
</feature>
<dbReference type="GO" id="GO:0033627">
    <property type="term" value="P:cell adhesion mediated by integrin"/>
    <property type="evidence" value="ECO:0007669"/>
    <property type="project" value="TreeGrafter"/>
</dbReference>
<feature type="domain" description="Integrin alpha second immunoglobulin-like" evidence="15">
    <location>
        <begin position="451"/>
        <end position="518"/>
    </location>
</feature>